<comment type="subcellular location">
    <subcellularLocation>
        <location evidence="1">Membrane</location>
        <topology evidence="1">Multi-pass membrane protein</topology>
    </subcellularLocation>
</comment>
<sequence>MSNRENKRKMSNVLIRVRSYAEHSTIKCLPKLVHSKSMPHKVLWLFTFVSGVAIGLYLLSGLWNTYFSYQVTLSISAKEEGRPPFPDVTVCNLNPLWDNAPNWGLLARIDGVADPLTYDQYIYLLYTTMYKPESNDTVFEGTNQELYSVSGYLKHTEYDNTVLDDLGKSFIWKCVWQGEKQSKNCSVRPIITPTNGLCYTIRPPLGDGINVKTRQEGMSVILFLNNLDIRFVADYRISPFQSYTEGVKVLLHPQGTVPQMVEGFTVSPGSEANVVAKYYRRSILPFPYGNCANELKLNIFSNINAEDVWNYTKYACTSLCYQNKVINNCGCLDSTEITNSKLTTKYRFCSIFSVRNMNETISEMECTRRAKARLDVLNTCIKICHVPCDWSFYKISINQVPWPHEIYILALYYTYMRSRHLPEEFQTFYASAVEYAMKGNTTEATKLVKSTNLIQRNFLQLSITMDDTITTEEDQPAIKLEALFGSLGGILNLWIGFTFITIMEVIDFFLTIIMDKFCYTKVYDDRGKKKGVTPMSVEATDTDLFTVWKKRQLDS</sequence>
<evidence type="ECO:0000256" key="9">
    <source>
        <dbReference type="ARBA" id="ARBA00023201"/>
    </source>
</evidence>
<evidence type="ECO:0000256" key="6">
    <source>
        <dbReference type="ARBA" id="ARBA00023053"/>
    </source>
</evidence>
<evidence type="ECO:0000256" key="7">
    <source>
        <dbReference type="ARBA" id="ARBA00023065"/>
    </source>
</evidence>
<dbReference type="GO" id="GO:0015280">
    <property type="term" value="F:ligand-gated sodium channel activity"/>
    <property type="evidence" value="ECO:0007669"/>
    <property type="project" value="TreeGrafter"/>
</dbReference>
<dbReference type="PANTHER" id="PTHR11690:SF248">
    <property type="entry name" value="PICKPOCKET 17, ISOFORM A"/>
    <property type="match status" value="1"/>
</dbReference>
<keyword evidence="8 12" id="KW-0472">Membrane</keyword>
<evidence type="ECO:0000256" key="5">
    <source>
        <dbReference type="ARBA" id="ARBA00022989"/>
    </source>
</evidence>
<comment type="similarity">
    <text evidence="11">Belongs to the amiloride-sensitive sodium channel (TC 1.A.6) family.</text>
</comment>
<keyword evidence="10 11" id="KW-0407">Ion channel</keyword>
<evidence type="ECO:0000256" key="2">
    <source>
        <dbReference type="ARBA" id="ARBA00022448"/>
    </source>
</evidence>
<proteinExistence type="inferred from homology"/>
<keyword evidence="6" id="KW-0915">Sodium</keyword>
<dbReference type="EMBL" id="JAODUP010000941">
    <property type="protein sequence ID" value="KAK2142542.1"/>
    <property type="molecule type" value="Genomic_DNA"/>
</dbReference>
<evidence type="ECO:0000256" key="10">
    <source>
        <dbReference type="ARBA" id="ARBA00023303"/>
    </source>
</evidence>
<dbReference type="PANTHER" id="PTHR11690">
    <property type="entry name" value="AMILORIDE-SENSITIVE SODIUM CHANNEL-RELATED"/>
    <property type="match status" value="1"/>
</dbReference>
<accession>A0AAD9IX30</accession>
<evidence type="ECO:0000256" key="4">
    <source>
        <dbReference type="ARBA" id="ARBA00022692"/>
    </source>
</evidence>
<keyword evidence="14" id="KW-1185">Reference proteome</keyword>
<evidence type="ECO:0000256" key="3">
    <source>
        <dbReference type="ARBA" id="ARBA00022461"/>
    </source>
</evidence>
<feature type="transmembrane region" description="Helical" evidence="12">
    <location>
        <begin position="493"/>
        <end position="513"/>
    </location>
</feature>
<organism evidence="13 14">
    <name type="scientific">Paralvinella palmiformis</name>
    <dbReference type="NCBI Taxonomy" id="53620"/>
    <lineage>
        <taxon>Eukaryota</taxon>
        <taxon>Metazoa</taxon>
        <taxon>Spiralia</taxon>
        <taxon>Lophotrochozoa</taxon>
        <taxon>Annelida</taxon>
        <taxon>Polychaeta</taxon>
        <taxon>Sedentaria</taxon>
        <taxon>Canalipalpata</taxon>
        <taxon>Terebellida</taxon>
        <taxon>Terebelliformia</taxon>
        <taxon>Alvinellidae</taxon>
        <taxon>Paralvinella</taxon>
    </lineage>
</organism>
<dbReference type="Proteomes" id="UP001208570">
    <property type="component" value="Unassembled WGS sequence"/>
</dbReference>
<gene>
    <name evidence="13" type="ORF">LSH36_940g00004</name>
</gene>
<keyword evidence="9 11" id="KW-0739">Sodium transport</keyword>
<evidence type="ECO:0000256" key="8">
    <source>
        <dbReference type="ARBA" id="ARBA00023136"/>
    </source>
</evidence>
<dbReference type="InterPro" id="IPR001873">
    <property type="entry name" value="ENaC"/>
</dbReference>
<keyword evidence="7 11" id="KW-0406">Ion transport</keyword>
<evidence type="ECO:0000313" key="14">
    <source>
        <dbReference type="Proteomes" id="UP001208570"/>
    </source>
</evidence>
<keyword evidence="4 11" id="KW-0812">Transmembrane</keyword>
<protein>
    <submittedName>
        <fullName evidence="13">Uncharacterized protein</fullName>
    </submittedName>
</protein>
<dbReference type="GO" id="GO:0005886">
    <property type="term" value="C:plasma membrane"/>
    <property type="evidence" value="ECO:0007669"/>
    <property type="project" value="TreeGrafter"/>
</dbReference>
<keyword evidence="5 12" id="KW-1133">Transmembrane helix</keyword>
<dbReference type="AlphaFoldDB" id="A0AAD9IX30"/>
<name>A0AAD9IX30_9ANNE</name>
<dbReference type="Gene3D" id="1.10.287.770">
    <property type="entry name" value="YojJ-like"/>
    <property type="match status" value="1"/>
</dbReference>
<keyword evidence="2 11" id="KW-0813">Transport</keyword>
<evidence type="ECO:0000313" key="13">
    <source>
        <dbReference type="EMBL" id="KAK2142542.1"/>
    </source>
</evidence>
<reference evidence="13" key="1">
    <citation type="journal article" date="2023" name="Mol. Biol. Evol.">
        <title>Third-Generation Sequencing Reveals the Adaptive Role of the Epigenome in Three Deep-Sea Polychaetes.</title>
        <authorList>
            <person name="Perez M."/>
            <person name="Aroh O."/>
            <person name="Sun Y."/>
            <person name="Lan Y."/>
            <person name="Juniper S.K."/>
            <person name="Young C.R."/>
            <person name="Angers B."/>
            <person name="Qian P.Y."/>
        </authorList>
    </citation>
    <scope>NUCLEOTIDE SEQUENCE</scope>
    <source>
        <strain evidence="13">P08H-3</strain>
    </source>
</reference>
<comment type="caution">
    <text evidence="13">The sequence shown here is derived from an EMBL/GenBank/DDBJ whole genome shotgun (WGS) entry which is preliminary data.</text>
</comment>
<evidence type="ECO:0000256" key="11">
    <source>
        <dbReference type="RuleBase" id="RU000679"/>
    </source>
</evidence>
<dbReference type="PRINTS" id="PR01078">
    <property type="entry name" value="AMINACHANNEL"/>
</dbReference>
<evidence type="ECO:0000256" key="12">
    <source>
        <dbReference type="SAM" id="Phobius"/>
    </source>
</evidence>
<dbReference type="Pfam" id="PF00858">
    <property type="entry name" value="ASC"/>
    <property type="match status" value="1"/>
</dbReference>
<dbReference type="Gene3D" id="1.10.287.820">
    <property type="entry name" value="Acid-sensing ion channel domain"/>
    <property type="match status" value="1"/>
</dbReference>
<evidence type="ECO:0000256" key="1">
    <source>
        <dbReference type="ARBA" id="ARBA00004141"/>
    </source>
</evidence>
<keyword evidence="3 11" id="KW-0894">Sodium channel</keyword>
<feature type="transmembrane region" description="Helical" evidence="12">
    <location>
        <begin position="42"/>
        <end position="63"/>
    </location>
</feature>